<dbReference type="Gene3D" id="1.20.120.1960">
    <property type="entry name" value="QSOX sulfhydryl oxidase domain"/>
    <property type="match status" value="1"/>
</dbReference>
<sequence>MYYVSETDMLKAMHMALYDEVVRTPGYIQGENFTALTDFVTLLSNVSKNLE</sequence>
<accession>A0A1I7WX30</accession>
<evidence type="ECO:0000313" key="1">
    <source>
        <dbReference type="Proteomes" id="UP000095283"/>
    </source>
</evidence>
<name>A0A1I7WX30_HETBA</name>
<dbReference type="WBParaSite" id="Hba_09664">
    <property type="protein sequence ID" value="Hba_09664"/>
    <property type="gene ID" value="Hba_09664"/>
</dbReference>
<keyword evidence="1" id="KW-1185">Reference proteome</keyword>
<proteinExistence type="predicted"/>
<dbReference type="AlphaFoldDB" id="A0A1I7WX30"/>
<reference evidence="2" key="1">
    <citation type="submission" date="2016-11" db="UniProtKB">
        <authorList>
            <consortium name="WormBaseParasite"/>
        </authorList>
    </citation>
    <scope>IDENTIFICATION</scope>
</reference>
<dbReference type="Proteomes" id="UP000095283">
    <property type="component" value="Unplaced"/>
</dbReference>
<dbReference type="InterPro" id="IPR042568">
    <property type="entry name" value="QSOX_FAD-bd_sf"/>
</dbReference>
<organism evidence="1 2">
    <name type="scientific">Heterorhabditis bacteriophora</name>
    <name type="common">Entomopathogenic nematode worm</name>
    <dbReference type="NCBI Taxonomy" id="37862"/>
    <lineage>
        <taxon>Eukaryota</taxon>
        <taxon>Metazoa</taxon>
        <taxon>Ecdysozoa</taxon>
        <taxon>Nematoda</taxon>
        <taxon>Chromadorea</taxon>
        <taxon>Rhabditida</taxon>
        <taxon>Rhabditina</taxon>
        <taxon>Rhabditomorpha</taxon>
        <taxon>Strongyloidea</taxon>
        <taxon>Heterorhabditidae</taxon>
        <taxon>Heterorhabditis</taxon>
    </lineage>
</organism>
<protein>
    <submittedName>
        <fullName evidence="2">Rab-GAP TBC domain-containing protein</fullName>
    </submittedName>
</protein>
<evidence type="ECO:0000313" key="2">
    <source>
        <dbReference type="WBParaSite" id="Hba_09664"/>
    </source>
</evidence>